<dbReference type="PROSITE" id="PS01360">
    <property type="entry name" value="ZF_MYND_1"/>
    <property type="match status" value="1"/>
</dbReference>
<name>A0ABP1QW87_9HEXA</name>
<reference evidence="7 8" key="1">
    <citation type="submission" date="2024-08" db="EMBL/GenBank/DDBJ databases">
        <authorList>
            <person name="Cucini C."/>
            <person name="Frati F."/>
        </authorList>
    </citation>
    <scope>NUCLEOTIDE SEQUENCE [LARGE SCALE GENOMIC DNA]</scope>
</reference>
<dbReference type="InterPro" id="IPR001214">
    <property type="entry name" value="SET_dom"/>
</dbReference>
<dbReference type="CDD" id="cd20071">
    <property type="entry name" value="SET_SMYD"/>
    <property type="match status" value="1"/>
</dbReference>
<dbReference type="InterPro" id="IPR002893">
    <property type="entry name" value="Znf_MYND"/>
</dbReference>
<dbReference type="InterPro" id="IPR046341">
    <property type="entry name" value="SET_dom_sf"/>
</dbReference>
<gene>
    <name evidence="7" type="ORF">ODALV1_LOCUS16039</name>
</gene>
<evidence type="ECO:0008006" key="9">
    <source>
        <dbReference type="Google" id="ProtNLM"/>
    </source>
</evidence>
<proteinExistence type="predicted"/>
<keyword evidence="2 4" id="KW-0863">Zinc-finger</keyword>
<feature type="domain" description="MYND-type" evidence="6">
    <location>
        <begin position="20"/>
        <end position="56"/>
    </location>
</feature>
<dbReference type="SUPFAM" id="SSF82199">
    <property type="entry name" value="SET domain"/>
    <property type="match status" value="1"/>
</dbReference>
<evidence type="ECO:0000256" key="2">
    <source>
        <dbReference type="ARBA" id="ARBA00022771"/>
    </source>
</evidence>
<dbReference type="Proteomes" id="UP001642540">
    <property type="component" value="Unassembled WGS sequence"/>
</dbReference>
<sequence length="573" mass="65284">MVNKSCTEDNGQSTNKALPCPICKKVADKKCSGCHNISYCSSEHQKKHWKIHKNECRMFAVKRNEIYGRYLVATRDIPQGTVIFTDEPIATGPKRCTYPVCLTCYKQLDGSYRCSKCTFPMCSEECEQDPIHADNECVIFQRGLPVGSKISNFNAMCPAYECITALRCLLLKERNPCKWEKLLTMEHHNELRKSVPGLWNRNHVNVVKLLLEWYKMKDDFDEETIHSVLGYIDVNCFEIKCKDLEICGVYRDGGLMSHDCVPNTHHAISISEDHKMFVRSSVPIKKGEIITTSYANQLRGTRERRAFLKETKYFDCVCGRCEDRTEFATYLSGVKCTECATGYLLPKEPLSVNSTEWTCTNAPEVHVPNSGDGILSNSKHSAISCNKTMKEEQIYTILKKAHRDIEESSRSTAGSPVSRLERLLKKYSGKILHPNHSLLLTVIKDLNYAYAELHVGVDSSKDEVDLDRLNRSKALCMQLLSALDMIDPGLTRPRGVTLYQLSTPDFQIARYKFQKKEIGVQEYRASIEKVLTYLQTSKEILELDKIVTPNAHMYGKIVNQFDAFQNILKSLNN</sequence>
<comment type="caution">
    <text evidence="7">The sequence shown here is derived from an EMBL/GenBank/DDBJ whole genome shotgun (WGS) entry which is preliminary data.</text>
</comment>
<evidence type="ECO:0000313" key="8">
    <source>
        <dbReference type="Proteomes" id="UP001642540"/>
    </source>
</evidence>
<dbReference type="PANTHER" id="PTHR46455">
    <property type="entry name" value="SET AND MYND DOMAIN CONTAINING, ARTHROPOD-SPECIFIC, MEMBER 4, ISOFORM A"/>
    <property type="match status" value="1"/>
</dbReference>
<keyword evidence="1" id="KW-0479">Metal-binding</keyword>
<dbReference type="Gene3D" id="2.170.270.10">
    <property type="entry name" value="SET domain"/>
    <property type="match status" value="1"/>
</dbReference>
<dbReference type="Gene3D" id="6.10.140.2220">
    <property type="match status" value="2"/>
</dbReference>
<evidence type="ECO:0000256" key="4">
    <source>
        <dbReference type="PROSITE-ProRule" id="PRU00134"/>
    </source>
</evidence>
<dbReference type="Gene3D" id="1.10.220.160">
    <property type="match status" value="1"/>
</dbReference>
<dbReference type="PROSITE" id="PS50280">
    <property type="entry name" value="SET"/>
    <property type="match status" value="1"/>
</dbReference>
<dbReference type="PROSITE" id="PS50865">
    <property type="entry name" value="ZF_MYND_2"/>
    <property type="match status" value="1"/>
</dbReference>
<evidence type="ECO:0000256" key="3">
    <source>
        <dbReference type="ARBA" id="ARBA00022833"/>
    </source>
</evidence>
<dbReference type="EMBL" id="CAXLJM020000049">
    <property type="protein sequence ID" value="CAL8113483.1"/>
    <property type="molecule type" value="Genomic_DNA"/>
</dbReference>
<keyword evidence="8" id="KW-1185">Reference proteome</keyword>
<feature type="domain" description="SET" evidence="5">
    <location>
        <begin position="52"/>
        <end position="295"/>
    </location>
</feature>
<keyword evidence="3" id="KW-0862">Zinc</keyword>
<protein>
    <recommendedName>
        <fullName evidence="9">Protein msta</fullName>
    </recommendedName>
</protein>
<dbReference type="Pfam" id="PF01753">
    <property type="entry name" value="zf-MYND"/>
    <property type="match status" value="1"/>
</dbReference>
<evidence type="ECO:0000259" key="5">
    <source>
        <dbReference type="PROSITE" id="PS50280"/>
    </source>
</evidence>
<organism evidence="7 8">
    <name type="scientific">Orchesella dallaii</name>
    <dbReference type="NCBI Taxonomy" id="48710"/>
    <lineage>
        <taxon>Eukaryota</taxon>
        <taxon>Metazoa</taxon>
        <taxon>Ecdysozoa</taxon>
        <taxon>Arthropoda</taxon>
        <taxon>Hexapoda</taxon>
        <taxon>Collembola</taxon>
        <taxon>Entomobryomorpha</taxon>
        <taxon>Entomobryoidea</taxon>
        <taxon>Orchesellidae</taxon>
        <taxon>Orchesellinae</taxon>
        <taxon>Orchesella</taxon>
    </lineage>
</organism>
<evidence type="ECO:0000313" key="7">
    <source>
        <dbReference type="EMBL" id="CAL8113483.1"/>
    </source>
</evidence>
<dbReference type="PANTHER" id="PTHR46455:SF5">
    <property type="entry name" value="SET AND MYND DOMAIN CONTAINING, ARTHROPOD-SPECIFIC, MEMBER 4, ISOFORM A"/>
    <property type="match status" value="1"/>
</dbReference>
<dbReference type="InterPro" id="IPR053010">
    <property type="entry name" value="SET_SmydA-8"/>
</dbReference>
<accession>A0ABP1QW87</accession>
<dbReference type="Pfam" id="PF00856">
    <property type="entry name" value="SET"/>
    <property type="match status" value="1"/>
</dbReference>
<dbReference type="SUPFAM" id="SSF144232">
    <property type="entry name" value="HIT/MYND zinc finger-like"/>
    <property type="match status" value="1"/>
</dbReference>
<evidence type="ECO:0000256" key="1">
    <source>
        <dbReference type="ARBA" id="ARBA00022723"/>
    </source>
</evidence>
<evidence type="ECO:0000259" key="6">
    <source>
        <dbReference type="PROSITE" id="PS50865"/>
    </source>
</evidence>